<feature type="transmembrane region" description="Helical" evidence="8">
    <location>
        <begin position="314"/>
        <end position="332"/>
    </location>
</feature>
<dbReference type="SUPFAM" id="SSF103473">
    <property type="entry name" value="MFS general substrate transporter"/>
    <property type="match status" value="1"/>
</dbReference>
<evidence type="ECO:0000256" key="4">
    <source>
        <dbReference type="ARBA" id="ARBA00022475"/>
    </source>
</evidence>
<dbReference type="Proteomes" id="UP000000784">
    <property type="component" value="Chromosome"/>
</dbReference>
<keyword evidence="6 8" id="KW-1133">Transmembrane helix</keyword>
<keyword evidence="8" id="KW-0997">Cell inner membrane</keyword>
<keyword evidence="12" id="KW-1185">Reference proteome</keyword>
<dbReference type="CDD" id="cd17320">
    <property type="entry name" value="MFS_MdfA_MDR_like"/>
    <property type="match status" value="1"/>
</dbReference>
<feature type="transmembrane region" description="Helical" evidence="8">
    <location>
        <begin position="401"/>
        <end position="422"/>
    </location>
</feature>
<dbReference type="NCBIfam" id="TIGR00710">
    <property type="entry name" value="efflux_Bcr_CflA"/>
    <property type="match status" value="1"/>
</dbReference>
<feature type="region of interest" description="Disordered" evidence="9">
    <location>
        <begin position="1"/>
        <end position="32"/>
    </location>
</feature>
<feature type="transmembrane region" description="Helical" evidence="8">
    <location>
        <begin position="196"/>
        <end position="215"/>
    </location>
</feature>
<protein>
    <recommendedName>
        <fullName evidence="8">Bcr/CflA family efflux transporter</fullName>
    </recommendedName>
</protein>
<evidence type="ECO:0000313" key="12">
    <source>
        <dbReference type="Proteomes" id="UP000000784"/>
    </source>
</evidence>
<proteinExistence type="inferred from homology"/>
<dbReference type="InterPro" id="IPR020846">
    <property type="entry name" value="MFS_dom"/>
</dbReference>
<evidence type="ECO:0000256" key="9">
    <source>
        <dbReference type="SAM" id="MobiDB-lite"/>
    </source>
</evidence>
<feature type="transmembrane region" description="Helical" evidence="8">
    <location>
        <begin position="338"/>
        <end position="363"/>
    </location>
</feature>
<evidence type="ECO:0000256" key="5">
    <source>
        <dbReference type="ARBA" id="ARBA00022692"/>
    </source>
</evidence>
<evidence type="ECO:0000256" key="2">
    <source>
        <dbReference type="ARBA" id="ARBA00006236"/>
    </source>
</evidence>
<dbReference type="AlphaFoldDB" id="A9BZU5"/>
<feature type="transmembrane region" description="Helical" evidence="8">
    <location>
        <begin position="283"/>
        <end position="302"/>
    </location>
</feature>
<feature type="compositionally biased region" description="Low complexity" evidence="9">
    <location>
        <begin position="20"/>
        <end position="32"/>
    </location>
</feature>
<dbReference type="Gene3D" id="1.20.1720.10">
    <property type="entry name" value="Multidrug resistance protein D"/>
    <property type="match status" value="1"/>
</dbReference>
<evidence type="ECO:0000313" key="11">
    <source>
        <dbReference type="EMBL" id="ABX36003.1"/>
    </source>
</evidence>
<feature type="transmembrane region" description="Helical" evidence="8">
    <location>
        <begin position="76"/>
        <end position="95"/>
    </location>
</feature>
<evidence type="ECO:0000259" key="10">
    <source>
        <dbReference type="PROSITE" id="PS50850"/>
    </source>
</evidence>
<accession>A9BZU5</accession>
<keyword evidence="7 8" id="KW-0472">Membrane</keyword>
<feature type="transmembrane region" description="Helical" evidence="8">
    <location>
        <begin position="243"/>
        <end position="263"/>
    </location>
</feature>
<evidence type="ECO:0000256" key="1">
    <source>
        <dbReference type="ARBA" id="ARBA00004651"/>
    </source>
</evidence>
<dbReference type="InterPro" id="IPR004812">
    <property type="entry name" value="Efflux_drug-R_Bcr/CmlA"/>
</dbReference>
<keyword evidence="5 8" id="KW-0812">Transmembrane</keyword>
<reference evidence="11 12" key="1">
    <citation type="journal article" date="2004" name="Appl. Environ. Microbiol.">
        <title>Mineralization of individual congeners of linear alkylbenzenesulfonate by defined pairs of heterotrophic bacteria.</title>
        <authorList>
            <person name="Schleheck D."/>
            <person name="Knepper T.P."/>
            <person name="Fischer K."/>
            <person name="Cook A.M."/>
        </authorList>
    </citation>
    <scope>NUCLEOTIDE SEQUENCE [LARGE SCALE GENOMIC DNA]</scope>
    <source>
        <strain evidence="12">DSM 14801 / SPH-1</strain>
    </source>
</reference>
<feature type="transmembrane region" description="Helical" evidence="8">
    <location>
        <begin position="165"/>
        <end position="190"/>
    </location>
</feature>
<dbReference type="PANTHER" id="PTHR23502:SF132">
    <property type="entry name" value="POLYAMINE TRANSPORTER 2-RELATED"/>
    <property type="match status" value="1"/>
</dbReference>
<dbReference type="STRING" id="398578.Daci_3365"/>
<name>A9BZU5_DELAS</name>
<dbReference type="PANTHER" id="PTHR23502">
    <property type="entry name" value="MAJOR FACILITATOR SUPERFAMILY"/>
    <property type="match status" value="1"/>
</dbReference>
<gene>
    <name evidence="11" type="ordered locus">Daci_3365</name>
</gene>
<comment type="similarity">
    <text evidence="2 8">Belongs to the major facilitator superfamily. Bcr/CmlA family.</text>
</comment>
<dbReference type="KEGG" id="dac:Daci_3365"/>
<comment type="subcellular location">
    <subcellularLocation>
        <location evidence="8">Cell inner membrane</location>
        <topology evidence="8">Multi-pass membrane protein</topology>
    </subcellularLocation>
    <subcellularLocation>
        <location evidence="1">Cell membrane</location>
        <topology evidence="1">Multi-pass membrane protein</topology>
    </subcellularLocation>
</comment>
<reference evidence="12" key="2">
    <citation type="submission" date="2007-11" db="EMBL/GenBank/DDBJ databases">
        <title>Complete sequence of Delftia acidovorans DSM 14801 / SPH-1.</title>
        <authorList>
            <person name="Copeland A."/>
            <person name="Lucas S."/>
            <person name="Lapidus A."/>
            <person name="Barry K."/>
            <person name="Glavina del Rio T."/>
            <person name="Dalin E."/>
            <person name="Tice H."/>
            <person name="Pitluck S."/>
            <person name="Lowry S."/>
            <person name="Clum A."/>
            <person name="Schmutz J."/>
            <person name="Larimer F."/>
            <person name="Land M."/>
            <person name="Hauser L."/>
            <person name="Kyrpides N."/>
            <person name="Kim E."/>
            <person name="Schleheck D."/>
            <person name="Richardson P."/>
        </authorList>
    </citation>
    <scope>NUCLEOTIDE SEQUENCE [LARGE SCALE GENOMIC DNA]</scope>
    <source>
        <strain evidence="12">DSM 14801 / SPH-1</strain>
    </source>
</reference>
<feature type="transmembrane region" description="Helical" evidence="8">
    <location>
        <begin position="375"/>
        <end position="395"/>
    </location>
</feature>
<feature type="transmembrane region" description="Helical" evidence="8">
    <location>
        <begin position="38"/>
        <end position="56"/>
    </location>
</feature>
<dbReference type="PROSITE" id="PS50850">
    <property type="entry name" value="MFS"/>
    <property type="match status" value="1"/>
</dbReference>
<feature type="domain" description="Major facilitator superfamily (MFS) profile" evidence="10">
    <location>
        <begin position="38"/>
        <end position="426"/>
    </location>
</feature>
<sequence length="436" mass="44641">MGRKCEQPPAAPRACRHNGASMSASMPSSSPASPDSHTLRLVLILGLLSAIGPFAIDMYLPALPQIGSSLGAQVGAVQASLTAFFLSLGVGQLLYGPVSDMVGRKPPLYFGLTVFALASVGCAMATSIETLVVLRFIQGLGAAAGMAVPRAVVRDLHTGHAAARMMSLLMLVFSVSPILAPLAGSGVIAVSSWRGVFWAVAVAAVIGLVAVFMGLKETRGAAARLDSSVAGALRAYGVLLRDWHYLGLVFIGGCAMAGFFVYLAGSPFVLINYYGLSSTQYSLAFGLNAIAFIGAAQFTGWLGQRFGLVRVVKVAATGSGLVMLSLLAYYLLGGERLAVLIGLYFVASALMGLVIPTTSVLALEEHGAIAGTASALLGTLQMLSGAAAMQIVGLFSTGKPLPMVVGMATGALIGVALAWITLGGARAHRVGAKGHS</sequence>
<dbReference type="HOGENOM" id="CLU_001265_47_1_4"/>
<evidence type="ECO:0000256" key="8">
    <source>
        <dbReference type="RuleBase" id="RU365088"/>
    </source>
</evidence>
<feature type="transmembrane region" description="Helical" evidence="8">
    <location>
        <begin position="107"/>
        <end position="126"/>
    </location>
</feature>
<evidence type="ECO:0000256" key="7">
    <source>
        <dbReference type="ARBA" id="ARBA00023136"/>
    </source>
</evidence>
<dbReference type="GO" id="GO:0042910">
    <property type="term" value="F:xenobiotic transmembrane transporter activity"/>
    <property type="evidence" value="ECO:0007669"/>
    <property type="project" value="InterPro"/>
</dbReference>
<dbReference type="GO" id="GO:0005886">
    <property type="term" value="C:plasma membrane"/>
    <property type="evidence" value="ECO:0007669"/>
    <property type="project" value="UniProtKB-SubCell"/>
</dbReference>
<feature type="transmembrane region" description="Helical" evidence="8">
    <location>
        <begin position="132"/>
        <end position="153"/>
    </location>
</feature>
<dbReference type="GO" id="GO:1990961">
    <property type="term" value="P:xenobiotic detoxification by transmembrane export across the plasma membrane"/>
    <property type="evidence" value="ECO:0007669"/>
    <property type="project" value="InterPro"/>
</dbReference>
<dbReference type="EMBL" id="CP000884">
    <property type="protein sequence ID" value="ABX36003.1"/>
    <property type="molecule type" value="Genomic_DNA"/>
</dbReference>
<dbReference type="Pfam" id="PF07690">
    <property type="entry name" value="MFS_1"/>
    <property type="match status" value="1"/>
</dbReference>
<organism evidence="11 12">
    <name type="scientific">Delftia acidovorans (strain DSM 14801 / SPH-1)</name>
    <dbReference type="NCBI Taxonomy" id="398578"/>
    <lineage>
        <taxon>Bacteria</taxon>
        <taxon>Pseudomonadati</taxon>
        <taxon>Pseudomonadota</taxon>
        <taxon>Betaproteobacteria</taxon>
        <taxon>Burkholderiales</taxon>
        <taxon>Comamonadaceae</taxon>
        <taxon>Delftia</taxon>
    </lineage>
</organism>
<keyword evidence="3 8" id="KW-0813">Transport</keyword>
<dbReference type="eggNOG" id="COG2814">
    <property type="taxonomic scope" value="Bacteria"/>
</dbReference>
<evidence type="ECO:0000256" key="6">
    <source>
        <dbReference type="ARBA" id="ARBA00022989"/>
    </source>
</evidence>
<keyword evidence="4" id="KW-1003">Cell membrane</keyword>
<evidence type="ECO:0000256" key="3">
    <source>
        <dbReference type="ARBA" id="ARBA00022448"/>
    </source>
</evidence>
<dbReference type="InterPro" id="IPR011701">
    <property type="entry name" value="MFS"/>
</dbReference>
<dbReference type="InterPro" id="IPR036259">
    <property type="entry name" value="MFS_trans_sf"/>
</dbReference>